<dbReference type="InterPro" id="IPR016169">
    <property type="entry name" value="FAD-bd_PCMH_sub2"/>
</dbReference>
<reference evidence="9" key="1">
    <citation type="submission" date="2020-01" db="EMBL/GenBank/DDBJ databases">
        <title>Genome sequence of Kobresia littledalei, the first chromosome-level genome in the family Cyperaceae.</title>
        <authorList>
            <person name="Qu G."/>
        </authorList>
    </citation>
    <scope>NUCLEOTIDE SEQUENCE</scope>
    <source>
        <strain evidence="9">C.B.Clarke</strain>
        <tissue evidence="9">Leaf</tissue>
    </source>
</reference>
<comment type="cofactor">
    <cofactor evidence="1">
        <name>FAD</name>
        <dbReference type="ChEBI" id="CHEBI:57692"/>
    </cofactor>
</comment>
<dbReference type="Gene3D" id="3.40.462.20">
    <property type="match status" value="1"/>
</dbReference>
<dbReference type="Gene3D" id="3.30.43.10">
    <property type="entry name" value="Uridine Diphospho-n-acetylenolpyruvylglucosamine Reductase, domain 2"/>
    <property type="match status" value="1"/>
</dbReference>
<keyword evidence="10" id="KW-1185">Reference proteome</keyword>
<sequence>MYPIAVTLLFLMSLLPAAIQAQPNRSTIDSTSNFPLSSCLLSKNIKNFTYRSNSSSSQYMQLLTFSIQNLRFSLPSTPKPAVIIYPLSRHQLQHAVLCLRQSSLTIRVRSGGHSYEGLSYTTSYHTPFGIIDLTNLNRVQVDPSSATAWVEAGATVGEIYYNVAVKSNGTLGFTAGSCTTVGSGGHISGGGFGLLSRKYGLAADMVLDVIFIDPNGRVLNRSLMDEDVFWAVRGGGGGSWGVVYAWKLQLVSVPNQVTWFNIYKSGLIEPLADLVHKWQYVGPSLPDEFFLRTVISGLEDGNGSVSFAGLYLGPKGSAFSILSERYPELRISESDLEEMSWIESTVKAALINSVSDLRNRSTNPKNFFKAKSDYVQTPISKEGLIGAIKFLTKEPNAYIICSPYGGVMARIGGTDLPFPHRAGNLYNIQYMIDWTKANEGMKDSYIAWLRDFYEYMGSFVSKNPRAAYVNYLDLDLGTNNWTTGTSSTVDDLNHARLWGNGYFLWNYDRLVRAKTKIDPENVFNNEQSIPPLSKKDGSWENQIGIAYN</sequence>
<dbReference type="InterPro" id="IPR036318">
    <property type="entry name" value="FAD-bd_PCMH-like_sf"/>
</dbReference>
<evidence type="ECO:0000256" key="5">
    <source>
        <dbReference type="ARBA" id="ARBA00022827"/>
    </source>
</evidence>
<dbReference type="InterPro" id="IPR006094">
    <property type="entry name" value="Oxid_FAD_bind_N"/>
</dbReference>
<dbReference type="Gene3D" id="3.30.465.10">
    <property type="match status" value="1"/>
</dbReference>
<keyword evidence="5" id="KW-0274">FAD</keyword>
<keyword evidence="4 7" id="KW-0732">Signal</keyword>
<dbReference type="PROSITE" id="PS51387">
    <property type="entry name" value="FAD_PCMH"/>
    <property type="match status" value="1"/>
</dbReference>
<dbReference type="PANTHER" id="PTHR32448">
    <property type="entry name" value="OS08G0158400 PROTEIN"/>
    <property type="match status" value="1"/>
</dbReference>
<dbReference type="Proteomes" id="UP000623129">
    <property type="component" value="Unassembled WGS sequence"/>
</dbReference>
<evidence type="ECO:0000256" key="4">
    <source>
        <dbReference type="ARBA" id="ARBA00022729"/>
    </source>
</evidence>
<feature type="chain" id="PRO_5033045367" evidence="7">
    <location>
        <begin position="22"/>
        <end position="548"/>
    </location>
</feature>
<comment type="similarity">
    <text evidence="2">Belongs to the oxygen-dependent FAD-linked oxidoreductase family.</text>
</comment>
<evidence type="ECO:0000313" key="9">
    <source>
        <dbReference type="EMBL" id="KAF3325490.1"/>
    </source>
</evidence>
<organism evidence="9 10">
    <name type="scientific">Carex littledalei</name>
    <dbReference type="NCBI Taxonomy" id="544730"/>
    <lineage>
        <taxon>Eukaryota</taxon>
        <taxon>Viridiplantae</taxon>
        <taxon>Streptophyta</taxon>
        <taxon>Embryophyta</taxon>
        <taxon>Tracheophyta</taxon>
        <taxon>Spermatophyta</taxon>
        <taxon>Magnoliopsida</taxon>
        <taxon>Liliopsida</taxon>
        <taxon>Poales</taxon>
        <taxon>Cyperaceae</taxon>
        <taxon>Cyperoideae</taxon>
        <taxon>Cariceae</taxon>
        <taxon>Carex</taxon>
        <taxon>Carex subgen. Euthyceras</taxon>
    </lineage>
</organism>
<dbReference type="Pfam" id="PF01565">
    <property type="entry name" value="FAD_binding_4"/>
    <property type="match status" value="1"/>
</dbReference>
<evidence type="ECO:0000256" key="6">
    <source>
        <dbReference type="ARBA" id="ARBA00023180"/>
    </source>
</evidence>
<dbReference type="GO" id="GO:0016491">
    <property type="term" value="F:oxidoreductase activity"/>
    <property type="evidence" value="ECO:0007669"/>
    <property type="project" value="InterPro"/>
</dbReference>
<evidence type="ECO:0000256" key="1">
    <source>
        <dbReference type="ARBA" id="ARBA00001974"/>
    </source>
</evidence>
<dbReference type="SUPFAM" id="SSF56176">
    <property type="entry name" value="FAD-binding/transporter-associated domain-like"/>
    <property type="match status" value="1"/>
</dbReference>
<comment type="caution">
    <text evidence="9">The sequence shown here is derived from an EMBL/GenBank/DDBJ whole genome shotgun (WGS) entry which is preliminary data.</text>
</comment>
<proteinExistence type="inferred from homology"/>
<gene>
    <name evidence="9" type="ORF">FCM35_KLT10561</name>
</gene>
<dbReference type="InterPro" id="IPR016166">
    <property type="entry name" value="FAD-bd_PCMH"/>
</dbReference>
<protein>
    <submittedName>
        <fullName evidence="9">Reticuline oxidase-like protein</fullName>
    </submittedName>
</protein>
<evidence type="ECO:0000256" key="7">
    <source>
        <dbReference type="SAM" id="SignalP"/>
    </source>
</evidence>
<keyword evidence="6" id="KW-0325">Glycoprotein</keyword>
<evidence type="ECO:0000259" key="8">
    <source>
        <dbReference type="PROSITE" id="PS51387"/>
    </source>
</evidence>
<dbReference type="InterPro" id="IPR016167">
    <property type="entry name" value="FAD-bd_PCMH_sub1"/>
</dbReference>
<feature type="signal peptide" evidence="7">
    <location>
        <begin position="1"/>
        <end position="21"/>
    </location>
</feature>
<dbReference type="EMBL" id="SWLB01000020">
    <property type="protein sequence ID" value="KAF3325490.1"/>
    <property type="molecule type" value="Genomic_DNA"/>
</dbReference>
<dbReference type="AlphaFoldDB" id="A0A833QI41"/>
<dbReference type="Pfam" id="PF08031">
    <property type="entry name" value="BBE"/>
    <property type="match status" value="1"/>
</dbReference>
<accession>A0A833QI41</accession>
<keyword evidence="3" id="KW-0285">Flavoprotein</keyword>
<evidence type="ECO:0000256" key="3">
    <source>
        <dbReference type="ARBA" id="ARBA00022630"/>
    </source>
</evidence>
<dbReference type="InterPro" id="IPR012951">
    <property type="entry name" value="BBE"/>
</dbReference>
<evidence type="ECO:0000256" key="2">
    <source>
        <dbReference type="ARBA" id="ARBA00005466"/>
    </source>
</evidence>
<evidence type="ECO:0000313" key="10">
    <source>
        <dbReference type="Proteomes" id="UP000623129"/>
    </source>
</evidence>
<feature type="domain" description="FAD-binding PCMH-type" evidence="8">
    <location>
        <begin position="76"/>
        <end position="253"/>
    </location>
</feature>
<dbReference type="GO" id="GO:0071949">
    <property type="term" value="F:FAD binding"/>
    <property type="evidence" value="ECO:0007669"/>
    <property type="project" value="InterPro"/>
</dbReference>
<name>A0A833QI41_9POAL</name>
<dbReference type="OrthoDB" id="407275at2759"/>